<dbReference type="InterPro" id="IPR015889">
    <property type="entry name" value="Intradiol_dOase_core"/>
</dbReference>
<evidence type="ECO:0000256" key="2">
    <source>
        <dbReference type="ARBA" id="ARBA00007825"/>
    </source>
</evidence>
<evidence type="ECO:0000313" key="8">
    <source>
        <dbReference type="EMBL" id="SFL73267.1"/>
    </source>
</evidence>
<keyword evidence="3" id="KW-0479">Metal-binding</keyword>
<dbReference type="PANTHER" id="PTHR33711:SF7">
    <property type="entry name" value="INTRADIOL RING-CLEAVAGE DIOXYGENASES DOMAIN-CONTAINING PROTEIN-RELATED"/>
    <property type="match status" value="1"/>
</dbReference>
<sequence>MTDVRTDASAVVPEDITEETVTDATVASFAATPDTRLRDLLSAVVRGLHAAVREVEPTIAEWEAAVDFLTRTGQKCDDVRQEFVLLSDVLGVSALVENINHRKVAGATEATVLGPFHMTTSPARENGDSIDEVGGRETCVVTGRVLSVSGEPLTGATVDVWQADENGFYDVQQPDVQPPGNGRGLFTTDAEGRFWFTTVVPAHYPIPTDGPVGELLTATARHPFRPAHIHFIAEAAGHVPVTTHIFVAGSPYLDADAVFAVKRSLVRDFAPVDDPEEAARLGVANPFRRAVIDLVVQPT</sequence>
<dbReference type="GO" id="GO:0009712">
    <property type="term" value="P:catechol-containing compound metabolic process"/>
    <property type="evidence" value="ECO:0007669"/>
    <property type="project" value="InterPro"/>
</dbReference>
<dbReference type="RefSeq" id="WP_091329037.1">
    <property type="nucleotide sequence ID" value="NZ_FOSW01000016.1"/>
</dbReference>
<dbReference type="AlphaFoldDB" id="A0A1I4K3V4"/>
<keyword evidence="6" id="KW-0408">Iron</keyword>
<evidence type="ECO:0000256" key="4">
    <source>
        <dbReference type="ARBA" id="ARBA00022964"/>
    </source>
</evidence>
<dbReference type="OrthoDB" id="9800887at2"/>
<dbReference type="STRING" id="504800.SAMN04488085_11682"/>
<evidence type="ECO:0000256" key="5">
    <source>
        <dbReference type="ARBA" id="ARBA00023002"/>
    </source>
</evidence>
<dbReference type="PROSITE" id="PS00083">
    <property type="entry name" value="INTRADIOL_DIOXYGENAS"/>
    <property type="match status" value="1"/>
</dbReference>
<protein>
    <submittedName>
        <fullName evidence="8">Catechol 1,2-dioxygenase</fullName>
    </submittedName>
</protein>
<dbReference type="EMBL" id="FOSW01000016">
    <property type="protein sequence ID" value="SFL73267.1"/>
    <property type="molecule type" value="Genomic_DNA"/>
</dbReference>
<proteinExistence type="inferred from homology"/>
<dbReference type="Pfam" id="PF00775">
    <property type="entry name" value="Dioxygenase_C"/>
    <property type="match status" value="1"/>
</dbReference>
<evidence type="ECO:0000256" key="3">
    <source>
        <dbReference type="ARBA" id="ARBA00022723"/>
    </source>
</evidence>
<keyword evidence="4 8" id="KW-0223">Dioxygenase</keyword>
<dbReference type="Gene3D" id="2.60.130.10">
    <property type="entry name" value="Aromatic compound dioxygenase"/>
    <property type="match status" value="1"/>
</dbReference>
<dbReference type="GO" id="GO:0008199">
    <property type="term" value="F:ferric iron binding"/>
    <property type="evidence" value="ECO:0007669"/>
    <property type="project" value="InterPro"/>
</dbReference>
<evidence type="ECO:0000256" key="1">
    <source>
        <dbReference type="ARBA" id="ARBA00001965"/>
    </source>
</evidence>
<comment type="similarity">
    <text evidence="2">Belongs to the intradiol ring-cleavage dioxygenase family.</text>
</comment>
<gene>
    <name evidence="8" type="ORF">SAMN04488085_11682</name>
</gene>
<reference evidence="9" key="1">
    <citation type="submission" date="2016-10" db="EMBL/GenBank/DDBJ databases">
        <authorList>
            <person name="Varghese N."/>
            <person name="Submissions S."/>
        </authorList>
    </citation>
    <scope>NUCLEOTIDE SEQUENCE [LARGE SCALE GENOMIC DNA]</scope>
    <source>
        <strain evidence="9">DSM 45317</strain>
    </source>
</reference>
<dbReference type="InterPro" id="IPR050770">
    <property type="entry name" value="Intradiol_RC_Dioxygenase"/>
</dbReference>
<comment type="cofactor">
    <cofactor evidence="1">
        <name>Fe(3+)</name>
        <dbReference type="ChEBI" id="CHEBI:29034"/>
    </cofactor>
</comment>
<dbReference type="PANTHER" id="PTHR33711">
    <property type="entry name" value="DIOXYGENASE, PUTATIVE (AFU_ORTHOLOGUE AFUA_2G02910)-RELATED"/>
    <property type="match status" value="1"/>
</dbReference>
<evidence type="ECO:0000259" key="7">
    <source>
        <dbReference type="PROSITE" id="PS00083"/>
    </source>
</evidence>
<keyword evidence="9" id="KW-1185">Reference proteome</keyword>
<dbReference type="SUPFAM" id="SSF49482">
    <property type="entry name" value="Aromatic compound dioxygenase"/>
    <property type="match status" value="1"/>
</dbReference>
<dbReference type="Pfam" id="PF04444">
    <property type="entry name" value="Dioxygenase_N"/>
    <property type="match status" value="1"/>
</dbReference>
<dbReference type="GO" id="GO:0018576">
    <property type="term" value="F:catechol 1,2-dioxygenase activity"/>
    <property type="evidence" value="ECO:0007669"/>
    <property type="project" value="InterPro"/>
</dbReference>
<organism evidence="8 9">
    <name type="scientific">Geodermatophilus ruber</name>
    <dbReference type="NCBI Taxonomy" id="504800"/>
    <lineage>
        <taxon>Bacteria</taxon>
        <taxon>Bacillati</taxon>
        <taxon>Actinomycetota</taxon>
        <taxon>Actinomycetes</taxon>
        <taxon>Geodermatophilales</taxon>
        <taxon>Geodermatophilaceae</taxon>
        <taxon>Geodermatophilus</taxon>
    </lineage>
</organism>
<dbReference type="Proteomes" id="UP000199152">
    <property type="component" value="Unassembled WGS sequence"/>
</dbReference>
<evidence type="ECO:0000313" key="9">
    <source>
        <dbReference type="Proteomes" id="UP000199152"/>
    </source>
</evidence>
<keyword evidence="5" id="KW-0560">Oxidoreductase</keyword>
<feature type="domain" description="Intradiol ring-cleavage dioxygenases" evidence="7">
    <location>
        <begin position="141"/>
        <end position="169"/>
    </location>
</feature>
<accession>A0A1I4K3V4</accession>
<evidence type="ECO:0000256" key="6">
    <source>
        <dbReference type="ARBA" id="ARBA00023004"/>
    </source>
</evidence>
<dbReference type="InterPro" id="IPR000627">
    <property type="entry name" value="Intradiol_dOase_C"/>
</dbReference>
<dbReference type="InterPro" id="IPR007535">
    <property type="entry name" value="Catechol_dOase_N"/>
</dbReference>
<name>A0A1I4K3V4_9ACTN</name>
<dbReference type="InParanoid" id="A0A1I4K3V4"/>